<dbReference type="GO" id="GO:0006281">
    <property type="term" value="P:DNA repair"/>
    <property type="evidence" value="ECO:0007669"/>
    <property type="project" value="TreeGrafter"/>
</dbReference>
<dbReference type="InterPro" id="IPR036412">
    <property type="entry name" value="HAD-like_sf"/>
</dbReference>
<dbReference type="InterPro" id="IPR006439">
    <property type="entry name" value="HAD-SF_hydro_IA"/>
</dbReference>
<evidence type="ECO:0000313" key="3">
    <source>
        <dbReference type="Proteomes" id="UP000214588"/>
    </source>
</evidence>
<keyword evidence="3" id="KW-1185">Reference proteome</keyword>
<name>A0A226BVV9_9FIRM</name>
<proteinExistence type="predicted"/>
<dbReference type="RefSeq" id="WP_089024393.1">
    <property type="nucleotide sequence ID" value="NZ_NIQC01000034.1"/>
</dbReference>
<dbReference type="OrthoDB" id="9807879at2"/>
<dbReference type="Pfam" id="PF13419">
    <property type="entry name" value="HAD_2"/>
    <property type="match status" value="1"/>
</dbReference>
<organism evidence="2 3">
    <name type="scientific">Natranaerobius trueperi</name>
    <dbReference type="NCBI Taxonomy" id="759412"/>
    <lineage>
        <taxon>Bacteria</taxon>
        <taxon>Bacillati</taxon>
        <taxon>Bacillota</taxon>
        <taxon>Clostridia</taxon>
        <taxon>Natranaerobiales</taxon>
        <taxon>Natranaerobiaceae</taxon>
        <taxon>Natranaerobius</taxon>
    </lineage>
</organism>
<feature type="domain" description="DUF362" evidence="1">
    <location>
        <begin position="43"/>
        <end position="239"/>
    </location>
</feature>
<dbReference type="InterPro" id="IPR007160">
    <property type="entry name" value="DUF362"/>
</dbReference>
<dbReference type="Proteomes" id="UP000214588">
    <property type="component" value="Unassembled WGS sequence"/>
</dbReference>
<dbReference type="InterPro" id="IPR023198">
    <property type="entry name" value="PGP-like_dom2"/>
</dbReference>
<dbReference type="GO" id="GO:0008967">
    <property type="term" value="F:phosphoglycolate phosphatase activity"/>
    <property type="evidence" value="ECO:0007669"/>
    <property type="project" value="TreeGrafter"/>
</dbReference>
<dbReference type="GO" id="GO:0005829">
    <property type="term" value="C:cytosol"/>
    <property type="evidence" value="ECO:0007669"/>
    <property type="project" value="TreeGrafter"/>
</dbReference>
<dbReference type="SFLD" id="SFLDS00003">
    <property type="entry name" value="Haloacid_Dehalogenase"/>
    <property type="match status" value="1"/>
</dbReference>
<dbReference type="Pfam" id="PF04015">
    <property type="entry name" value="DUF362"/>
    <property type="match status" value="1"/>
</dbReference>
<evidence type="ECO:0000313" key="2">
    <source>
        <dbReference type="EMBL" id="OWZ82912.1"/>
    </source>
</evidence>
<dbReference type="InterPro" id="IPR050155">
    <property type="entry name" value="HAD-like_hydrolase_sf"/>
</dbReference>
<dbReference type="AlphaFoldDB" id="A0A226BVV9"/>
<dbReference type="Gene3D" id="3.40.50.1000">
    <property type="entry name" value="HAD superfamily/HAD-like"/>
    <property type="match status" value="1"/>
</dbReference>
<dbReference type="InterPro" id="IPR041492">
    <property type="entry name" value="HAD_2"/>
</dbReference>
<dbReference type="NCBIfam" id="TIGR01549">
    <property type="entry name" value="HAD-SF-IA-v1"/>
    <property type="match status" value="1"/>
</dbReference>
<dbReference type="PANTHER" id="PTHR43434:SF1">
    <property type="entry name" value="PHOSPHOGLYCOLATE PHOSPHATASE"/>
    <property type="match status" value="1"/>
</dbReference>
<comment type="caution">
    <text evidence="2">The sequence shown here is derived from an EMBL/GenBank/DDBJ whole genome shotgun (WGS) entry which is preliminary data.</text>
</comment>
<protein>
    <recommendedName>
        <fullName evidence="1">DUF362 domain-containing protein</fullName>
    </recommendedName>
</protein>
<dbReference type="Gene3D" id="1.10.150.240">
    <property type="entry name" value="Putative phosphatase, domain 2"/>
    <property type="match status" value="1"/>
</dbReference>
<dbReference type="SUPFAM" id="SSF56784">
    <property type="entry name" value="HAD-like"/>
    <property type="match status" value="1"/>
</dbReference>
<dbReference type="EMBL" id="NIQC01000034">
    <property type="protein sequence ID" value="OWZ82912.1"/>
    <property type="molecule type" value="Genomic_DNA"/>
</dbReference>
<dbReference type="SFLD" id="SFLDG01129">
    <property type="entry name" value="C1.5:_HAD__Beta-PGM__Phosphata"/>
    <property type="match status" value="1"/>
</dbReference>
<sequence length="614" mass="68041">MNNKVSIIKLPSNYQDSDIIDGVRQAIKQANGLIEQIKPETKVLITPNLVAVPPEDIKGAITSPVVTRAVADYITELGATPIIGDSSAVGVNTEDVISVSGYDKLRKLGYEVRDLKTEPVVNIPVPFGKALKQLSVYRIVKEVDSIITVPVMKTHDQLEVSLGIKNLKGLIPDKTKKAFHNEYGLVHAVNDLLSSIKPIFSVIDATYALEGLGPVYGESVNMGMILAGKDLVSVDSVASEIMGLSKDELLIENEANKRGLGKLNNEDIQIAGNVKDISNIKRSFTRVKDFGDKLINDDFKLVFNENVCTGCKNTVLSCLDDIHTEGFSDYLKGTQIYAGPIPKGYDQDIVDSDVLIGSCLAKHEELGNYVPGCPPENLPVIEAMIGKGKIGMRYSDIQQTYQGIIFDLDNTLINSKIDFGKMKREVFNFFLDNQLISSDIELSYHTVSTLIEQANSTTDQQEERLWQIITSIEAEGMSKAELEPGAKQVLEELTKDYTLTVLTNNSTRAAKKALEKFQLADFFDLVVGRAEMEKLKPSPCGVIYVLEQYPELSYDKWVMIGDSWIDGKAAQSGGISFIGYRCNENDLTNKEVNYITNIESLEHLLNILFWRDYR</sequence>
<dbReference type="PANTHER" id="PTHR43434">
    <property type="entry name" value="PHOSPHOGLYCOLATE PHOSPHATASE"/>
    <property type="match status" value="1"/>
</dbReference>
<evidence type="ECO:0000259" key="1">
    <source>
        <dbReference type="Pfam" id="PF04015"/>
    </source>
</evidence>
<reference evidence="2 3" key="1">
    <citation type="submission" date="2017-06" db="EMBL/GenBank/DDBJ databases">
        <title>Draft Genome Sequence of Natranaerobius trueperi halophilic, alkalithermophilic bacteria from soda lakes.</title>
        <authorList>
            <person name="Zhao B."/>
        </authorList>
    </citation>
    <scope>NUCLEOTIDE SEQUENCE [LARGE SCALE GENOMIC DNA]</scope>
    <source>
        <strain evidence="2 3">DSM 18760</strain>
    </source>
</reference>
<gene>
    <name evidence="2" type="ORF">CDO51_11570</name>
</gene>
<accession>A0A226BVV9</accession>
<dbReference type="InterPro" id="IPR023214">
    <property type="entry name" value="HAD_sf"/>
</dbReference>